<dbReference type="OrthoDB" id="2143914at2759"/>
<dbReference type="GO" id="GO:0000981">
    <property type="term" value="F:DNA-binding transcription factor activity, RNA polymerase II-specific"/>
    <property type="evidence" value="ECO:0007669"/>
    <property type="project" value="TreeGrafter"/>
</dbReference>
<evidence type="ECO:0000259" key="3">
    <source>
        <dbReference type="PROSITE" id="PS51294"/>
    </source>
</evidence>
<dbReference type="Proteomes" id="UP000748756">
    <property type="component" value="Unassembled WGS sequence"/>
</dbReference>
<feature type="compositionally biased region" description="Basic and acidic residues" evidence="1">
    <location>
        <begin position="247"/>
        <end position="259"/>
    </location>
</feature>
<proteinExistence type="predicted"/>
<feature type="region of interest" description="Disordered" evidence="1">
    <location>
        <begin position="247"/>
        <end position="266"/>
    </location>
</feature>
<dbReference type="AlphaFoldDB" id="A0A9P5V3T7"/>
<evidence type="ECO:0000259" key="2">
    <source>
        <dbReference type="PROSITE" id="PS50090"/>
    </source>
</evidence>
<accession>A0A9P5V3T7</accession>
<feature type="compositionally biased region" description="Basic and acidic residues" evidence="1">
    <location>
        <begin position="1"/>
        <end position="30"/>
    </location>
</feature>
<dbReference type="InterPro" id="IPR001005">
    <property type="entry name" value="SANT/Myb"/>
</dbReference>
<feature type="domain" description="HTH myb-type" evidence="3">
    <location>
        <begin position="198"/>
        <end position="248"/>
    </location>
</feature>
<dbReference type="InterPro" id="IPR050560">
    <property type="entry name" value="MYB_TF"/>
</dbReference>
<feature type="region of interest" description="Disordered" evidence="1">
    <location>
        <begin position="1"/>
        <end position="38"/>
    </location>
</feature>
<evidence type="ECO:0008006" key="6">
    <source>
        <dbReference type="Google" id="ProtNLM"/>
    </source>
</evidence>
<dbReference type="Gene3D" id="1.10.10.60">
    <property type="entry name" value="Homeodomain-like"/>
    <property type="match status" value="3"/>
</dbReference>
<dbReference type="PANTHER" id="PTHR45614">
    <property type="entry name" value="MYB PROTEIN-RELATED"/>
    <property type="match status" value="1"/>
</dbReference>
<reference evidence="4" key="1">
    <citation type="journal article" date="2020" name="Fungal Divers.">
        <title>Resolving the Mortierellaceae phylogeny through synthesis of multi-gene phylogenetics and phylogenomics.</title>
        <authorList>
            <person name="Vandepol N."/>
            <person name="Liber J."/>
            <person name="Desiro A."/>
            <person name="Na H."/>
            <person name="Kennedy M."/>
            <person name="Barry K."/>
            <person name="Grigoriev I.V."/>
            <person name="Miller A.N."/>
            <person name="O'Donnell K."/>
            <person name="Stajich J.E."/>
            <person name="Bonito G."/>
        </authorList>
    </citation>
    <scope>NUCLEOTIDE SEQUENCE</scope>
    <source>
        <strain evidence="4">NRRL 6426</strain>
    </source>
</reference>
<evidence type="ECO:0000256" key="1">
    <source>
        <dbReference type="SAM" id="MobiDB-lite"/>
    </source>
</evidence>
<dbReference type="SMART" id="SM00717">
    <property type="entry name" value="SANT"/>
    <property type="match status" value="3"/>
</dbReference>
<evidence type="ECO:0000313" key="4">
    <source>
        <dbReference type="EMBL" id="KAF9133642.1"/>
    </source>
</evidence>
<dbReference type="GO" id="GO:0000978">
    <property type="term" value="F:RNA polymerase II cis-regulatory region sequence-specific DNA binding"/>
    <property type="evidence" value="ECO:0007669"/>
    <property type="project" value="TreeGrafter"/>
</dbReference>
<dbReference type="CDD" id="cd00167">
    <property type="entry name" value="SANT"/>
    <property type="match status" value="2"/>
</dbReference>
<dbReference type="PROSITE" id="PS50090">
    <property type="entry name" value="MYB_LIKE"/>
    <property type="match status" value="1"/>
</dbReference>
<dbReference type="InterPro" id="IPR017930">
    <property type="entry name" value="Myb_dom"/>
</dbReference>
<dbReference type="Pfam" id="PF00249">
    <property type="entry name" value="Myb_DNA-binding"/>
    <property type="match status" value="2"/>
</dbReference>
<organism evidence="4 5">
    <name type="scientific">Linnemannia schmuckeri</name>
    <dbReference type="NCBI Taxonomy" id="64567"/>
    <lineage>
        <taxon>Eukaryota</taxon>
        <taxon>Fungi</taxon>
        <taxon>Fungi incertae sedis</taxon>
        <taxon>Mucoromycota</taxon>
        <taxon>Mortierellomycotina</taxon>
        <taxon>Mortierellomycetes</taxon>
        <taxon>Mortierellales</taxon>
        <taxon>Mortierellaceae</taxon>
        <taxon>Linnemannia</taxon>
    </lineage>
</organism>
<name>A0A9P5V3T7_9FUNG</name>
<dbReference type="GO" id="GO:0005634">
    <property type="term" value="C:nucleus"/>
    <property type="evidence" value="ECO:0007669"/>
    <property type="project" value="TreeGrafter"/>
</dbReference>
<protein>
    <recommendedName>
        <fullName evidence="6">Myb-like domain-containing protein</fullName>
    </recommendedName>
</protein>
<keyword evidence="5" id="KW-1185">Reference proteome</keyword>
<dbReference type="PANTHER" id="PTHR45614:SF51">
    <property type="entry name" value="MYB-LIKE DNA-BINDING PROTEIN BAS1"/>
    <property type="match status" value="1"/>
</dbReference>
<dbReference type="SUPFAM" id="SSF46689">
    <property type="entry name" value="Homeodomain-like"/>
    <property type="match status" value="2"/>
</dbReference>
<dbReference type="EMBL" id="JAAAUQ010001784">
    <property type="protein sequence ID" value="KAF9133642.1"/>
    <property type="molecule type" value="Genomic_DNA"/>
</dbReference>
<sequence length="266" mass="31465">MQRFRGVQELRSRQYELRNGKPEKEFERERRAKTRRGKWTPEEEELLEKLINKYRHLPEPTIWNTISGRSVDGSPPLLRTGVSCNRRWNRLHPPPLYRTGRWTKEEELRLQEAIWEQLEGKYQVAVDVLVGKPTTTELNLSQWPPEQQQLPSQAGLPILKIASRRLGMLNWLLIGEKVGTRTDGDCRGHFYHAYHNGNRGPWSEEEMRRLKEGRKMFGRDYWKIAEHVGTRGPRQVTSLIYVQERREKQRQRAVEDSKETSLGTEE</sequence>
<evidence type="ECO:0000313" key="5">
    <source>
        <dbReference type="Proteomes" id="UP000748756"/>
    </source>
</evidence>
<feature type="domain" description="Myb-like" evidence="2">
    <location>
        <begin position="31"/>
        <end position="92"/>
    </location>
</feature>
<gene>
    <name evidence="4" type="ORF">BG015_003525</name>
</gene>
<dbReference type="PROSITE" id="PS51294">
    <property type="entry name" value="HTH_MYB"/>
    <property type="match status" value="2"/>
</dbReference>
<feature type="domain" description="HTH myb-type" evidence="3">
    <location>
        <begin position="31"/>
        <end position="96"/>
    </location>
</feature>
<comment type="caution">
    <text evidence="4">The sequence shown here is derived from an EMBL/GenBank/DDBJ whole genome shotgun (WGS) entry which is preliminary data.</text>
</comment>
<dbReference type="InterPro" id="IPR009057">
    <property type="entry name" value="Homeodomain-like_sf"/>
</dbReference>